<evidence type="ECO:0000259" key="1">
    <source>
        <dbReference type="Pfam" id="PF08241"/>
    </source>
</evidence>
<dbReference type="InterPro" id="IPR029063">
    <property type="entry name" value="SAM-dependent_MTases_sf"/>
</dbReference>
<proteinExistence type="predicted"/>
<comment type="caution">
    <text evidence="2">The sequence shown here is derived from an EMBL/GenBank/DDBJ whole genome shotgun (WGS) entry which is preliminary data.</text>
</comment>
<dbReference type="EMBL" id="QSCF01000010">
    <property type="protein sequence ID" value="RGX79340.1"/>
    <property type="molecule type" value="Genomic_DNA"/>
</dbReference>
<accession>A0A413H6S8</accession>
<name>A0A413H6S8_9BACE</name>
<keyword evidence="2" id="KW-0808">Transferase</keyword>
<protein>
    <submittedName>
        <fullName evidence="2">SAM-dependent methyltransferase</fullName>
    </submittedName>
</protein>
<dbReference type="RefSeq" id="WP_117987099.1">
    <property type="nucleotide sequence ID" value="NZ_CABMFG010000010.1"/>
</dbReference>
<evidence type="ECO:0000313" key="2">
    <source>
        <dbReference type="EMBL" id="RGX79340.1"/>
    </source>
</evidence>
<keyword evidence="2" id="KW-0489">Methyltransferase</keyword>
<dbReference type="Pfam" id="PF08241">
    <property type="entry name" value="Methyltransf_11"/>
    <property type="match status" value="1"/>
</dbReference>
<dbReference type="GO" id="GO:0008757">
    <property type="term" value="F:S-adenosylmethionine-dependent methyltransferase activity"/>
    <property type="evidence" value="ECO:0007669"/>
    <property type="project" value="InterPro"/>
</dbReference>
<feature type="domain" description="Methyltransferase type 11" evidence="1">
    <location>
        <begin position="53"/>
        <end position="103"/>
    </location>
</feature>
<sequence>MKIRTPYTRHDLQISKKDNVVEVGSGHNPFYRANVIVEKFIDNNYHRSGDIKIYPHQKFVNADGENLPFKDKEFDYIICNQVLEHSENPVQFIKEHCRVAKRGYIETPSLLGEFLFPKKSHRWAILAIDNKLVLFDKSQMPEFKLDFGVLFLDYLPYQSLTYKILQLAEPQLAVNRYEWKDNIDFIVNPTDEYYKSFFTQPWNREMVEILFPHSNISKEFGKLIKGIWYLIKYEMRKLASHRKPLTLEEYKQLKNIPKF</sequence>
<dbReference type="InterPro" id="IPR013216">
    <property type="entry name" value="Methyltransf_11"/>
</dbReference>
<dbReference type="GO" id="GO:0032259">
    <property type="term" value="P:methylation"/>
    <property type="evidence" value="ECO:0007669"/>
    <property type="project" value="UniProtKB-KW"/>
</dbReference>
<organism evidence="2 3">
    <name type="scientific">Bacteroides stercorirosoris</name>
    <dbReference type="NCBI Taxonomy" id="871324"/>
    <lineage>
        <taxon>Bacteria</taxon>
        <taxon>Pseudomonadati</taxon>
        <taxon>Bacteroidota</taxon>
        <taxon>Bacteroidia</taxon>
        <taxon>Bacteroidales</taxon>
        <taxon>Bacteroidaceae</taxon>
        <taxon>Bacteroides</taxon>
    </lineage>
</organism>
<evidence type="ECO:0000313" key="3">
    <source>
        <dbReference type="Proteomes" id="UP000286075"/>
    </source>
</evidence>
<dbReference type="SUPFAM" id="SSF53335">
    <property type="entry name" value="S-adenosyl-L-methionine-dependent methyltransferases"/>
    <property type="match status" value="1"/>
</dbReference>
<dbReference type="Proteomes" id="UP000286075">
    <property type="component" value="Unassembled WGS sequence"/>
</dbReference>
<gene>
    <name evidence="2" type="ORF">DXA68_07910</name>
</gene>
<dbReference type="OrthoDB" id="3896938at2"/>
<reference evidence="2 3" key="1">
    <citation type="submission" date="2018-08" db="EMBL/GenBank/DDBJ databases">
        <title>A genome reference for cultivated species of the human gut microbiota.</title>
        <authorList>
            <person name="Zou Y."/>
            <person name="Xue W."/>
            <person name="Luo G."/>
        </authorList>
    </citation>
    <scope>NUCLEOTIDE SEQUENCE [LARGE SCALE GENOMIC DNA]</scope>
    <source>
        <strain evidence="2 3">OF03-9BH</strain>
    </source>
</reference>
<dbReference type="Gene3D" id="3.40.50.150">
    <property type="entry name" value="Vaccinia Virus protein VP39"/>
    <property type="match status" value="1"/>
</dbReference>
<dbReference type="AlphaFoldDB" id="A0A413H6S8"/>
<dbReference type="CDD" id="cd02440">
    <property type="entry name" value="AdoMet_MTases"/>
    <property type="match status" value="1"/>
</dbReference>